<evidence type="ECO:0000313" key="2">
    <source>
        <dbReference type="EMBL" id="RNA28594.1"/>
    </source>
</evidence>
<dbReference type="AlphaFoldDB" id="A0A3M7RYD9"/>
<protein>
    <submittedName>
        <fullName evidence="2">Uncharacterized protein</fullName>
    </submittedName>
</protein>
<organism evidence="2 3">
    <name type="scientific">Brachionus plicatilis</name>
    <name type="common">Marine rotifer</name>
    <name type="synonym">Brachionus muelleri</name>
    <dbReference type="NCBI Taxonomy" id="10195"/>
    <lineage>
        <taxon>Eukaryota</taxon>
        <taxon>Metazoa</taxon>
        <taxon>Spiralia</taxon>
        <taxon>Gnathifera</taxon>
        <taxon>Rotifera</taxon>
        <taxon>Eurotatoria</taxon>
        <taxon>Monogononta</taxon>
        <taxon>Pseudotrocha</taxon>
        <taxon>Ploima</taxon>
        <taxon>Brachionidae</taxon>
        <taxon>Brachionus</taxon>
    </lineage>
</organism>
<dbReference type="EMBL" id="REGN01002362">
    <property type="protein sequence ID" value="RNA28594.1"/>
    <property type="molecule type" value="Genomic_DNA"/>
</dbReference>
<reference evidence="2 3" key="1">
    <citation type="journal article" date="2018" name="Sci. Rep.">
        <title>Genomic signatures of local adaptation to the degree of environmental predictability in rotifers.</title>
        <authorList>
            <person name="Franch-Gras L."/>
            <person name="Hahn C."/>
            <person name="Garcia-Roger E.M."/>
            <person name="Carmona M.J."/>
            <person name="Serra M."/>
            <person name="Gomez A."/>
        </authorList>
    </citation>
    <scope>NUCLEOTIDE SEQUENCE [LARGE SCALE GENOMIC DNA]</scope>
    <source>
        <strain evidence="2">HYR1</strain>
    </source>
</reference>
<proteinExistence type="predicted"/>
<feature type="transmembrane region" description="Helical" evidence="1">
    <location>
        <begin position="47"/>
        <end position="67"/>
    </location>
</feature>
<name>A0A3M7RYD9_BRAPC</name>
<comment type="caution">
    <text evidence="2">The sequence shown here is derived from an EMBL/GenBank/DDBJ whole genome shotgun (WGS) entry which is preliminary data.</text>
</comment>
<keyword evidence="1" id="KW-0472">Membrane</keyword>
<keyword evidence="3" id="KW-1185">Reference proteome</keyword>
<evidence type="ECO:0000256" key="1">
    <source>
        <dbReference type="SAM" id="Phobius"/>
    </source>
</evidence>
<evidence type="ECO:0000313" key="3">
    <source>
        <dbReference type="Proteomes" id="UP000276133"/>
    </source>
</evidence>
<sequence>MSWFFAVSWVKLSSVMYSSSSSKFEFLFESVSINSKSSPISAFFAKLFLYFFTEKIPFHFVLMEDLFKKMFRN</sequence>
<keyword evidence="1" id="KW-1133">Transmembrane helix</keyword>
<gene>
    <name evidence="2" type="ORF">BpHYR1_027494</name>
</gene>
<keyword evidence="1" id="KW-0812">Transmembrane</keyword>
<dbReference type="Proteomes" id="UP000276133">
    <property type="component" value="Unassembled WGS sequence"/>
</dbReference>
<accession>A0A3M7RYD9</accession>